<dbReference type="PROSITE" id="PS50109">
    <property type="entry name" value="HIS_KIN"/>
    <property type="match status" value="1"/>
</dbReference>
<evidence type="ECO:0000256" key="7">
    <source>
        <dbReference type="ARBA" id="ARBA00022840"/>
    </source>
</evidence>
<protein>
    <recommendedName>
        <fullName evidence="2">histidine kinase</fullName>
        <ecNumber evidence="2">2.7.13.3</ecNumber>
    </recommendedName>
</protein>
<evidence type="ECO:0000256" key="2">
    <source>
        <dbReference type="ARBA" id="ARBA00012438"/>
    </source>
</evidence>
<evidence type="ECO:0000256" key="3">
    <source>
        <dbReference type="ARBA" id="ARBA00022553"/>
    </source>
</evidence>
<name>A0A0W7WFB5_9RHOB</name>
<keyword evidence="7" id="KW-0067">ATP-binding</keyword>
<dbReference type="PANTHER" id="PTHR41523:SF8">
    <property type="entry name" value="ETHYLENE RESPONSE SENSOR PROTEIN"/>
    <property type="match status" value="1"/>
</dbReference>
<comment type="catalytic activity">
    <reaction evidence="1">
        <text>ATP + protein L-histidine = ADP + protein N-phospho-L-histidine.</text>
        <dbReference type="EC" id="2.7.13.3"/>
    </reaction>
</comment>
<dbReference type="PANTHER" id="PTHR41523">
    <property type="entry name" value="TWO-COMPONENT SYSTEM SENSOR PROTEIN"/>
    <property type="match status" value="1"/>
</dbReference>
<dbReference type="SMART" id="SM00387">
    <property type="entry name" value="HATPase_c"/>
    <property type="match status" value="1"/>
</dbReference>
<dbReference type="Proteomes" id="UP000054396">
    <property type="component" value="Unassembled WGS sequence"/>
</dbReference>
<keyword evidence="5" id="KW-0547">Nucleotide-binding</keyword>
<keyword evidence="3" id="KW-0597">Phosphoprotein</keyword>
<dbReference type="InterPro" id="IPR036890">
    <property type="entry name" value="HATPase_C_sf"/>
</dbReference>
<dbReference type="GO" id="GO:0005524">
    <property type="term" value="F:ATP binding"/>
    <property type="evidence" value="ECO:0007669"/>
    <property type="project" value="UniProtKB-KW"/>
</dbReference>
<gene>
    <name evidence="10" type="ORF">AVJ23_17845</name>
</gene>
<dbReference type="OrthoDB" id="9816309at2"/>
<evidence type="ECO:0000256" key="1">
    <source>
        <dbReference type="ARBA" id="ARBA00000085"/>
    </source>
</evidence>
<dbReference type="InterPro" id="IPR003594">
    <property type="entry name" value="HATPase_dom"/>
</dbReference>
<dbReference type="GO" id="GO:0004673">
    <property type="term" value="F:protein histidine kinase activity"/>
    <property type="evidence" value="ECO:0007669"/>
    <property type="project" value="UniProtKB-EC"/>
</dbReference>
<proteinExistence type="predicted"/>
<dbReference type="AlphaFoldDB" id="A0A0W7WFB5"/>
<evidence type="ECO:0000256" key="5">
    <source>
        <dbReference type="ARBA" id="ARBA00022741"/>
    </source>
</evidence>
<evidence type="ECO:0000313" key="11">
    <source>
        <dbReference type="Proteomes" id="UP000054396"/>
    </source>
</evidence>
<dbReference type="InterPro" id="IPR005467">
    <property type="entry name" value="His_kinase_dom"/>
</dbReference>
<dbReference type="Pfam" id="PF02518">
    <property type="entry name" value="HATPase_c"/>
    <property type="match status" value="1"/>
</dbReference>
<dbReference type="Gene3D" id="3.30.565.10">
    <property type="entry name" value="Histidine kinase-like ATPase, C-terminal domain"/>
    <property type="match status" value="1"/>
</dbReference>
<comment type="caution">
    <text evidence="10">The sequence shown here is derived from an EMBL/GenBank/DDBJ whole genome shotgun (WGS) entry which is preliminary data.</text>
</comment>
<evidence type="ECO:0000259" key="9">
    <source>
        <dbReference type="PROSITE" id="PS50109"/>
    </source>
</evidence>
<accession>A0A0W7WFB5</accession>
<dbReference type="InterPro" id="IPR011495">
    <property type="entry name" value="Sig_transdc_His_kin_sub2_dim/P"/>
</dbReference>
<keyword evidence="6" id="KW-0418">Kinase</keyword>
<dbReference type="SUPFAM" id="SSF55785">
    <property type="entry name" value="PYP-like sensor domain (PAS domain)"/>
    <property type="match status" value="1"/>
</dbReference>
<dbReference type="EC" id="2.7.13.3" evidence="2"/>
<organism evidence="10 11">
    <name type="scientific">Pseudoponticoccus marisrubri</name>
    <dbReference type="NCBI Taxonomy" id="1685382"/>
    <lineage>
        <taxon>Bacteria</taxon>
        <taxon>Pseudomonadati</taxon>
        <taxon>Pseudomonadota</taxon>
        <taxon>Alphaproteobacteria</taxon>
        <taxon>Rhodobacterales</taxon>
        <taxon>Roseobacteraceae</taxon>
        <taxon>Pseudoponticoccus</taxon>
    </lineage>
</organism>
<feature type="region of interest" description="Disordered" evidence="8">
    <location>
        <begin position="300"/>
        <end position="322"/>
    </location>
</feature>
<keyword evidence="11" id="KW-1185">Reference proteome</keyword>
<dbReference type="Pfam" id="PF07568">
    <property type="entry name" value="HisKA_2"/>
    <property type="match status" value="1"/>
</dbReference>
<feature type="domain" description="Histidine kinase" evidence="9">
    <location>
        <begin position="160"/>
        <end position="356"/>
    </location>
</feature>
<evidence type="ECO:0000256" key="8">
    <source>
        <dbReference type="SAM" id="MobiDB-lite"/>
    </source>
</evidence>
<dbReference type="InterPro" id="IPR035965">
    <property type="entry name" value="PAS-like_dom_sf"/>
</dbReference>
<dbReference type="SUPFAM" id="SSF55874">
    <property type="entry name" value="ATPase domain of HSP90 chaperone/DNA topoisomerase II/histidine kinase"/>
    <property type="match status" value="1"/>
</dbReference>
<dbReference type="RefSeq" id="WP_058863586.1">
    <property type="nucleotide sequence ID" value="NZ_LPXO01000014.1"/>
</dbReference>
<sequence>MQAAEQSRLFESVFAHAPTPTCLARVDGALIRLNTAARRQLGIEAGQDAGLGLSDLFQRSEGRVWSDLPNAAGTAGWVRSSAVLARGDLAGLRQTLRLRSLRDHPAAAPVLMICIDPDGAAPFREHTRLIASLNRELTRARALQAQLEQAVEREQYLHGELIHRVKNNLAVLSSLVRARIGEAQHDETREALRTIALRTRSIALVHDLLDQSNAVEVIDASDLIQELCRLLSGALVPENVTLNCEVEALRLHNADATALCILINELVTNALKYAFTGKAEGRIDLVFRQNGVDRMELRVRDDGRGMAEQPQPATDSAGGGGQGTRILHALAEQLRGELTQDSGAGTEWTLVFDPRPALETAAE</sequence>
<keyword evidence="4" id="KW-0808">Transferase</keyword>
<evidence type="ECO:0000256" key="4">
    <source>
        <dbReference type="ARBA" id="ARBA00022679"/>
    </source>
</evidence>
<evidence type="ECO:0000256" key="6">
    <source>
        <dbReference type="ARBA" id="ARBA00022777"/>
    </source>
</evidence>
<evidence type="ECO:0000313" key="10">
    <source>
        <dbReference type="EMBL" id="KUF09308.1"/>
    </source>
</evidence>
<dbReference type="STRING" id="1685382.AVJ23_17845"/>
<reference evidence="10 11" key="1">
    <citation type="submission" date="2015-12" db="EMBL/GenBank/DDBJ databases">
        <authorList>
            <person name="Shamseldin A."/>
            <person name="Moawad H."/>
            <person name="Abd El-Rahim W.M."/>
            <person name="Sadowsky M.J."/>
        </authorList>
    </citation>
    <scope>NUCLEOTIDE SEQUENCE [LARGE SCALE GENOMIC DNA]</scope>
    <source>
        <strain evidence="10 11">SJ5A-1</strain>
    </source>
</reference>
<dbReference type="EMBL" id="LPXO01000014">
    <property type="protein sequence ID" value="KUF09308.1"/>
    <property type="molecule type" value="Genomic_DNA"/>
</dbReference>